<evidence type="ECO:0000256" key="4">
    <source>
        <dbReference type="SAM" id="SignalP"/>
    </source>
</evidence>
<dbReference type="Pfam" id="PF25917">
    <property type="entry name" value="BSH_RND"/>
    <property type="match status" value="1"/>
</dbReference>
<dbReference type="RefSeq" id="WP_168608247.1">
    <property type="nucleotide sequence ID" value="NZ_JAAZQD010000001.1"/>
</dbReference>
<evidence type="ECO:0000259" key="8">
    <source>
        <dbReference type="Pfam" id="PF25967"/>
    </source>
</evidence>
<dbReference type="GO" id="GO:0022857">
    <property type="term" value="F:transmembrane transporter activity"/>
    <property type="evidence" value="ECO:0007669"/>
    <property type="project" value="InterPro"/>
</dbReference>
<keyword evidence="10" id="KW-1185">Reference proteome</keyword>
<evidence type="ECO:0000256" key="3">
    <source>
        <dbReference type="SAM" id="MobiDB-lite"/>
    </source>
</evidence>
<protein>
    <submittedName>
        <fullName evidence="9">Efflux RND transporter periplasmic adaptor subunit</fullName>
    </submittedName>
</protein>
<feature type="domain" description="Multidrug resistance protein MdtA-like alpha-helical hairpin" evidence="5">
    <location>
        <begin position="103"/>
        <end position="173"/>
    </location>
</feature>
<feature type="compositionally biased region" description="Low complexity" evidence="3">
    <location>
        <begin position="375"/>
        <end position="393"/>
    </location>
</feature>
<dbReference type="Pfam" id="PF25967">
    <property type="entry name" value="RND-MFP_C"/>
    <property type="match status" value="1"/>
</dbReference>
<dbReference type="GO" id="GO:0030313">
    <property type="term" value="C:cell envelope"/>
    <property type="evidence" value="ECO:0007669"/>
    <property type="project" value="UniProtKB-SubCell"/>
</dbReference>
<accession>A0A846ZF09</accession>
<feature type="chain" id="PRO_5032954899" evidence="4">
    <location>
        <begin position="24"/>
        <end position="393"/>
    </location>
</feature>
<dbReference type="EMBL" id="JAAZQD010000001">
    <property type="protein sequence ID" value="NKZ37685.1"/>
    <property type="molecule type" value="Genomic_DNA"/>
</dbReference>
<dbReference type="Gene3D" id="1.10.287.470">
    <property type="entry name" value="Helix hairpin bin"/>
    <property type="match status" value="1"/>
</dbReference>
<dbReference type="PANTHER" id="PTHR30158:SF3">
    <property type="entry name" value="MULTIDRUG EFFLUX PUMP SUBUNIT ACRA-RELATED"/>
    <property type="match status" value="1"/>
</dbReference>
<dbReference type="Gene3D" id="2.40.420.20">
    <property type="match status" value="1"/>
</dbReference>
<feature type="region of interest" description="Disordered" evidence="3">
    <location>
        <begin position="369"/>
        <end position="393"/>
    </location>
</feature>
<dbReference type="Gene3D" id="2.40.50.100">
    <property type="match status" value="1"/>
</dbReference>
<evidence type="ECO:0000313" key="9">
    <source>
        <dbReference type="EMBL" id="NKZ37685.1"/>
    </source>
</evidence>
<dbReference type="NCBIfam" id="TIGR01730">
    <property type="entry name" value="RND_mfp"/>
    <property type="match status" value="1"/>
</dbReference>
<sequence>MNITCPRVLTVFVPLLAAAMLSACGGKNPSSSQRPPAQVGVEVMAPQAVPLVRDLVGRLSAYRSADVRARVSGVLLKREYDEGTTVRKGQILFQIDPAPLQATLDSARAALASAQADYTNKRIAAKRARDLAPKGFVSQSDLDNAEAAERTAAAAVKQARANVESAKINLGYATVRSPIDGRAGKQQVTEGALVGQSSATLLTTVDQIDPLYVNFTMSVDDLDRLHQAQARGSATLLGANQAKLRLTLPDGSTYGQPGTLDFSGTTVDPDTGAVDLRGVIPNPDKSLLPGMYTRLKVTFGTLKHVYLVPESALQRDTTGPYVLVLGKDDKIQLRRVQTAGTYQNNWIVTTGLDKGERLIVSGLARAQPGQPARIAKPSAPASTGKPAAAAGKH</sequence>
<comment type="caution">
    <text evidence="9">The sequence shown here is derived from an EMBL/GenBank/DDBJ whole genome shotgun (WGS) entry which is preliminary data.</text>
</comment>
<dbReference type="SUPFAM" id="SSF111369">
    <property type="entry name" value="HlyD-like secretion proteins"/>
    <property type="match status" value="1"/>
</dbReference>
<name>A0A846ZF09_9GAMM</name>
<feature type="signal peptide" evidence="4">
    <location>
        <begin position="1"/>
        <end position="23"/>
    </location>
</feature>
<dbReference type="Gene3D" id="2.40.30.170">
    <property type="match status" value="1"/>
</dbReference>
<dbReference type="InterPro" id="IPR058625">
    <property type="entry name" value="MdtA-like_BSH"/>
</dbReference>
<organism evidence="9 10">
    <name type="scientific">Oleiagrimonas citrea</name>
    <dbReference type="NCBI Taxonomy" id="1665687"/>
    <lineage>
        <taxon>Bacteria</taxon>
        <taxon>Pseudomonadati</taxon>
        <taxon>Pseudomonadota</taxon>
        <taxon>Gammaproteobacteria</taxon>
        <taxon>Lysobacterales</taxon>
        <taxon>Rhodanobacteraceae</taxon>
        <taxon>Oleiagrimonas</taxon>
    </lineage>
</organism>
<gene>
    <name evidence="9" type="ORF">HF690_01795</name>
</gene>
<keyword evidence="4" id="KW-0732">Signal</keyword>
<dbReference type="InterPro" id="IPR058626">
    <property type="entry name" value="MdtA-like_b-barrel"/>
</dbReference>
<dbReference type="InterPro" id="IPR058624">
    <property type="entry name" value="MdtA-like_HH"/>
</dbReference>
<evidence type="ECO:0000259" key="6">
    <source>
        <dbReference type="Pfam" id="PF25917"/>
    </source>
</evidence>
<dbReference type="Proteomes" id="UP000541636">
    <property type="component" value="Unassembled WGS sequence"/>
</dbReference>
<dbReference type="InterPro" id="IPR058627">
    <property type="entry name" value="MdtA-like_C"/>
</dbReference>
<comment type="similarity">
    <text evidence="2">Belongs to the membrane fusion protein (MFP) (TC 8.A.1) family.</text>
</comment>
<reference evidence="9 10" key="1">
    <citation type="journal article" date="2017" name="Int. J. Syst. Evol. Microbiol.">
        <title>Oleiagrimonas citrea sp. nov., a marine bacterium isolated from tidal flat sediment and emended description of the genus Oleiagrimonas Fang et al. 2015 and Oleiagrimonas soli.</title>
        <authorList>
            <person name="Yang S.H."/>
            <person name="Seo H.S."/>
            <person name="Seong C.N."/>
            <person name="Kwon K.K."/>
        </authorList>
    </citation>
    <scope>NUCLEOTIDE SEQUENCE [LARGE SCALE GENOMIC DNA]</scope>
    <source>
        <strain evidence="9 10">MEBiC09124</strain>
    </source>
</reference>
<proteinExistence type="inferred from homology"/>
<evidence type="ECO:0000259" key="5">
    <source>
        <dbReference type="Pfam" id="PF25876"/>
    </source>
</evidence>
<dbReference type="PANTHER" id="PTHR30158">
    <property type="entry name" value="ACRA/E-RELATED COMPONENT OF DRUG EFFLUX TRANSPORTER"/>
    <property type="match status" value="1"/>
</dbReference>
<evidence type="ECO:0000259" key="7">
    <source>
        <dbReference type="Pfam" id="PF25944"/>
    </source>
</evidence>
<evidence type="ECO:0000256" key="2">
    <source>
        <dbReference type="ARBA" id="ARBA00009477"/>
    </source>
</evidence>
<dbReference type="AlphaFoldDB" id="A0A846ZF09"/>
<dbReference type="Pfam" id="PF25944">
    <property type="entry name" value="Beta-barrel_RND"/>
    <property type="match status" value="1"/>
</dbReference>
<dbReference type="GO" id="GO:0046677">
    <property type="term" value="P:response to antibiotic"/>
    <property type="evidence" value="ECO:0007669"/>
    <property type="project" value="TreeGrafter"/>
</dbReference>
<dbReference type="InterPro" id="IPR006143">
    <property type="entry name" value="RND_pump_MFP"/>
</dbReference>
<evidence type="ECO:0000256" key="1">
    <source>
        <dbReference type="ARBA" id="ARBA00004519"/>
    </source>
</evidence>
<evidence type="ECO:0000313" key="10">
    <source>
        <dbReference type="Proteomes" id="UP000541636"/>
    </source>
</evidence>
<dbReference type="Pfam" id="PF25876">
    <property type="entry name" value="HH_MFP_RND"/>
    <property type="match status" value="1"/>
</dbReference>
<dbReference type="GO" id="GO:0005886">
    <property type="term" value="C:plasma membrane"/>
    <property type="evidence" value="ECO:0007669"/>
    <property type="project" value="TreeGrafter"/>
</dbReference>
<feature type="domain" description="Multidrug resistance protein MdtA-like beta-barrel" evidence="7">
    <location>
        <begin position="210"/>
        <end position="299"/>
    </location>
</feature>
<feature type="domain" description="Multidrug resistance protein MdtA-like barrel-sandwich hybrid" evidence="6">
    <location>
        <begin position="63"/>
        <end position="203"/>
    </location>
</feature>
<comment type="subcellular location">
    <subcellularLocation>
        <location evidence="1">Cell inner membrane</location>
        <topology evidence="1">Lipid-anchor</topology>
    </subcellularLocation>
</comment>
<dbReference type="PROSITE" id="PS51257">
    <property type="entry name" value="PROKAR_LIPOPROTEIN"/>
    <property type="match status" value="1"/>
</dbReference>
<feature type="domain" description="Multidrug resistance protein MdtA-like C-terminal permuted SH3" evidence="8">
    <location>
        <begin position="307"/>
        <end position="365"/>
    </location>
</feature>